<accession>A0A3A5MP84</accession>
<keyword evidence="2" id="KW-1185">Reference proteome</keyword>
<comment type="caution">
    <text evidence="1">The sequence shown here is derived from an EMBL/GenBank/DDBJ whole genome shotgun (WGS) entry which is preliminary data.</text>
</comment>
<evidence type="ECO:0000313" key="1">
    <source>
        <dbReference type="EMBL" id="RJT91910.1"/>
    </source>
</evidence>
<dbReference type="Pfam" id="PF09660">
    <property type="entry name" value="DUF2397"/>
    <property type="match status" value="1"/>
</dbReference>
<evidence type="ECO:0000313" key="2">
    <source>
        <dbReference type="Proteomes" id="UP000272015"/>
    </source>
</evidence>
<dbReference type="Proteomes" id="UP000272015">
    <property type="component" value="Unassembled WGS sequence"/>
</dbReference>
<protein>
    <submittedName>
        <fullName evidence="1">DUF2397 family protein</fullName>
    </submittedName>
</protein>
<dbReference type="InterPro" id="IPR013493">
    <property type="entry name" value="CHP02677"/>
</dbReference>
<organism evidence="1 2">
    <name type="scientific">Cryobacterium melibiosiphilum</name>
    <dbReference type="NCBI Taxonomy" id="995039"/>
    <lineage>
        <taxon>Bacteria</taxon>
        <taxon>Bacillati</taxon>
        <taxon>Actinomycetota</taxon>
        <taxon>Actinomycetes</taxon>
        <taxon>Micrococcales</taxon>
        <taxon>Microbacteriaceae</taxon>
        <taxon>Cryobacterium</taxon>
    </lineage>
</organism>
<name>A0A3A5MP84_9MICO</name>
<dbReference type="RefSeq" id="WP_119970584.1">
    <property type="nucleotide sequence ID" value="NZ_JBHSQA010000041.1"/>
</dbReference>
<gene>
    <name evidence="1" type="ORF">D6T64_01025</name>
</gene>
<dbReference type="OrthoDB" id="5508807at2"/>
<dbReference type="AlphaFoldDB" id="A0A3A5MP84"/>
<sequence length="492" mass="54328">MMNEPESADVSRLSLYAHLHTEQTDQHRRIMRLLSGDILTREMSAAEIASELAAGGFPITEDEVESRCTQLKGWGNVIPSVRNYRVTTIAELQRTKSRYQASKLGARVASQSDDIVNATDGAKEVARELMGVIAEQLARILEGINGGRDPDLIAAAVTTTFNSHREFRDSLRDFTAYLSGILSRYDIVGDEYLALKTTLMRYIDILGTDVRQHAPRISALLTQLQPQIPEVLETLALWQTLTAKDTELSQGRTESDWLWLGEWYAADGETSGPVAFRAATEQALGQLLVNAKRIVTDAGSGHSRRDDLLQLAKLFHLAEDEDAHRLFANAFGVYSWRHLLLGDDENVPPSANTSWWNAPNVDVPVTLRERGDRSARGRTATIRDAVLETQLAYQDAIEQMRRRKLAAAELIAAGTLDGVHLSAGAQELLHAQLTLIDQATNTSENREAGFRLSRKPIAGVSTILFEEGVLTVHGHRLTVTSTESQVREEAAG</sequence>
<reference evidence="1 2" key="1">
    <citation type="submission" date="2018-09" db="EMBL/GenBank/DDBJ databases">
        <title>Novel species of Cryobacterium.</title>
        <authorList>
            <person name="Liu Q."/>
            <person name="Xin Y.-H."/>
        </authorList>
    </citation>
    <scope>NUCLEOTIDE SEQUENCE [LARGE SCALE GENOMIC DNA]</scope>
    <source>
        <strain evidence="1 2">Hh39</strain>
    </source>
</reference>
<proteinExistence type="predicted"/>
<dbReference type="EMBL" id="QZVS01000037">
    <property type="protein sequence ID" value="RJT91910.1"/>
    <property type="molecule type" value="Genomic_DNA"/>
</dbReference>